<dbReference type="PANTHER" id="PTHR40083:SF1">
    <property type="entry name" value="UPF0122 PROTEIN YLXM"/>
    <property type="match status" value="1"/>
</dbReference>
<dbReference type="PATRIC" id="fig|883081.3.peg.1499"/>
<dbReference type="Gene3D" id="1.10.10.10">
    <property type="entry name" value="Winged helix-like DNA-binding domain superfamily/Winged helix DNA-binding domain"/>
    <property type="match status" value="1"/>
</dbReference>
<dbReference type="NCBIfam" id="NF001068">
    <property type="entry name" value="PRK00118.1-4"/>
    <property type="match status" value="1"/>
</dbReference>
<dbReference type="HOGENOM" id="CLU_129218_1_0_9"/>
<evidence type="ECO:0000313" key="5">
    <source>
        <dbReference type="Proteomes" id="UP000009875"/>
    </source>
</evidence>
<keyword evidence="5" id="KW-1185">Reference proteome</keyword>
<dbReference type="InterPro" id="IPR054831">
    <property type="entry name" value="UPF0122_fam_protein"/>
</dbReference>
<accession>K9EAY8</accession>
<protein>
    <recommendedName>
        <fullName evidence="3">UPF0122 protein HMPREF9698_01322</fullName>
    </recommendedName>
</protein>
<name>K9EAY8_9LACT</name>
<reference evidence="4 5" key="1">
    <citation type="submission" date="2012-09" db="EMBL/GenBank/DDBJ databases">
        <title>The Genome Sequence of Alloiococcus otitis ATCC 51267.</title>
        <authorList>
            <consortium name="The Broad Institute Genome Sequencing Platform"/>
            <person name="Earl A."/>
            <person name="Ward D."/>
            <person name="Feldgarden M."/>
            <person name="Gevers D."/>
            <person name="Huys G."/>
            <person name="Walker B."/>
            <person name="Young S.K."/>
            <person name="Zeng Q."/>
            <person name="Gargeya S."/>
            <person name="Fitzgerald M."/>
            <person name="Haas B."/>
            <person name="Abouelleil A."/>
            <person name="Alvarado L."/>
            <person name="Arachchi H.M."/>
            <person name="Berlin A.M."/>
            <person name="Chapman S.B."/>
            <person name="Goldberg J."/>
            <person name="Griggs A."/>
            <person name="Gujja S."/>
            <person name="Hansen M."/>
            <person name="Howarth C."/>
            <person name="Imamovic A."/>
            <person name="Larimer J."/>
            <person name="McCowen C."/>
            <person name="Montmayeur A."/>
            <person name="Murphy C."/>
            <person name="Neiman D."/>
            <person name="Pearson M."/>
            <person name="Priest M."/>
            <person name="Roberts A."/>
            <person name="Saif S."/>
            <person name="Shea T."/>
            <person name="Sisk P."/>
            <person name="Sykes S."/>
            <person name="Wortman J."/>
            <person name="Nusbaum C."/>
            <person name="Birren B."/>
        </authorList>
    </citation>
    <scope>NUCLEOTIDE SEQUENCE [LARGE SCALE GENOMIC DNA]</scope>
    <source>
        <strain evidence="4 5">ATCC 51267</strain>
    </source>
</reference>
<evidence type="ECO:0000256" key="3">
    <source>
        <dbReference type="HAMAP-Rule" id="MF_00245"/>
    </source>
</evidence>
<dbReference type="STRING" id="883081.HMPREF9698_01322"/>
<comment type="caution">
    <text evidence="4">The sequence shown here is derived from an EMBL/GenBank/DDBJ whole genome shotgun (WGS) entry which is preliminary data.</text>
</comment>
<proteinExistence type="inferred from homology"/>
<dbReference type="EMBL" id="AGXA01000029">
    <property type="protein sequence ID" value="EKU93016.1"/>
    <property type="molecule type" value="Genomic_DNA"/>
</dbReference>
<dbReference type="Pfam" id="PF04297">
    <property type="entry name" value="UPF0122"/>
    <property type="match status" value="1"/>
</dbReference>
<dbReference type="eggNOG" id="COG2739">
    <property type="taxonomic scope" value="Bacteria"/>
</dbReference>
<dbReference type="NCBIfam" id="NF001072">
    <property type="entry name" value="PRK00118.2-2"/>
    <property type="match status" value="1"/>
</dbReference>
<evidence type="ECO:0000313" key="4">
    <source>
        <dbReference type="EMBL" id="EKU93016.1"/>
    </source>
</evidence>
<dbReference type="NCBIfam" id="NF045758">
    <property type="entry name" value="YlxM"/>
    <property type="match status" value="1"/>
</dbReference>
<dbReference type="RefSeq" id="WP_003778996.1">
    <property type="nucleotide sequence ID" value="NZ_JH992961.1"/>
</dbReference>
<dbReference type="NCBIfam" id="NF001070">
    <property type="entry name" value="PRK00118.1-6"/>
    <property type="match status" value="1"/>
</dbReference>
<gene>
    <name evidence="4" type="ORF">HMPREF9698_01322</name>
</gene>
<dbReference type="HAMAP" id="MF_00245">
    <property type="entry name" value="UPF0122"/>
    <property type="match status" value="1"/>
</dbReference>
<organism evidence="4 5">
    <name type="scientific">Alloiococcus otitis ATCC 51267</name>
    <dbReference type="NCBI Taxonomy" id="883081"/>
    <lineage>
        <taxon>Bacteria</taxon>
        <taxon>Bacillati</taxon>
        <taxon>Bacillota</taxon>
        <taxon>Bacilli</taxon>
        <taxon>Lactobacillales</taxon>
        <taxon>Carnobacteriaceae</taxon>
        <taxon>Alloiococcus</taxon>
    </lineage>
</organism>
<dbReference type="InterPro" id="IPR036388">
    <property type="entry name" value="WH-like_DNA-bd_sf"/>
</dbReference>
<comment type="function">
    <text evidence="2 3">Might take part in the signal recognition particle (SRP) pathway. This is inferred from the conservation of its genetic proximity to ftsY/ffh. May be a regulatory protein.</text>
</comment>
<dbReference type="InterPro" id="IPR007394">
    <property type="entry name" value="UPF0122"/>
</dbReference>
<dbReference type="PANTHER" id="PTHR40083">
    <property type="entry name" value="UPF0122 PROTEIN CBO2450/CLC_2298"/>
    <property type="match status" value="1"/>
</dbReference>
<sequence length="111" mass="13285">MPIEDRIEINSLFDFYGPLLTEKQQDYLRLYYQQDYSLGEIADDLAVSRQAVYDNIKRSEKILKDYEQTLHLVADFQAREQELDKLASYVKEHYGQDQQLQEFIDKISLER</sequence>
<evidence type="ECO:0000256" key="2">
    <source>
        <dbReference type="ARBA" id="ARBA00024764"/>
    </source>
</evidence>
<dbReference type="SUPFAM" id="SSF88659">
    <property type="entry name" value="Sigma3 and sigma4 domains of RNA polymerase sigma factors"/>
    <property type="match status" value="1"/>
</dbReference>
<evidence type="ECO:0000256" key="1">
    <source>
        <dbReference type="ARBA" id="ARBA00008720"/>
    </source>
</evidence>
<comment type="similarity">
    <text evidence="1 3">Belongs to the UPF0122 family.</text>
</comment>
<dbReference type="Proteomes" id="UP000009875">
    <property type="component" value="Unassembled WGS sequence"/>
</dbReference>
<dbReference type="AlphaFoldDB" id="K9EAY8"/>
<dbReference type="InterPro" id="IPR013324">
    <property type="entry name" value="RNA_pol_sigma_r3/r4-like"/>
</dbReference>
<dbReference type="OrthoDB" id="6392at2"/>